<dbReference type="AlphaFoldDB" id="A9V1D7"/>
<dbReference type="Proteomes" id="UP000001357">
    <property type="component" value="Unassembled WGS sequence"/>
</dbReference>
<feature type="signal peptide" evidence="2">
    <location>
        <begin position="1"/>
        <end position="20"/>
    </location>
</feature>
<dbReference type="InParanoid" id="A9V1D7"/>
<dbReference type="RefSeq" id="XP_001746526.1">
    <property type="nucleotide sequence ID" value="XM_001746474.1"/>
</dbReference>
<protein>
    <submittedName>
        <fullName evidence="3">Uncharacterized protein</fullName>
    </submittedName>
</protein>
<dbReference type="GeneID" id="5892028"/>
<dbReference type="KEGG" id="mbr:MONBRDRAFT_37386"/>
<accession>A9V1D7</accession>
<name>A9V1D7_MONBE</name>
<sequence>MAKLLAVMLGLLAQVHLGAAAAENWPLAGGIGMFTHSTACPAPTSSLSAVVARQTAGNSRSKTQNSQPLLTLLSFLYVPCRFRRNVAIIETLQGTASRQGPGEDTFRFAILFAEPMPDDPYVSIDMIAIDGDDFALAFADDPVTDPRGFIVDVLCAEPALANATIHWRATFQGPCEAHSHCPDSQYCDTYAGCDDCMVCHQLQDTFDGGACPERCMPKVSEPEEFDFPSPCLVCPERTYPCGNACVDVYGLELPECYASPGCAVGFQRGSLTAYNDNLFSLNSTYATQLKADAALARVNSIDPNYAPRELYESLSRVRSTSLCATVECAPPETCYGEATCTNGVCSTNPFLAAGTECDDGNNRTTSDVCDGAGTCAGIDLCDGVVCTALDQCHVPGECFQGVCSNPPAPVGTVCDDGLVYTNDTCNGFGQCIGVDLCENVTCTAASQCHAVGVCSFGSCSDPVLPEGVPCDDGIAYTNDTCDGAGACVGVDLCDGVVCLPPSQCHVQGTCSFGECTPVPAMAGTPCDDGLSYTNDTCDGWGVCVGVDLCENVTCTPASQCHDVGTCSFGSCSNPTKSDGTPCDDGNGMTDFDECVAGVCQGVLQPTVGPTQSMGFQTVAVIELITPNASLATISAFIAAAIPGVYGDDVHVNETLRELRATASAIRDVQRLELRINTRVFGETYVVSQLDMLLNSSTFAALTTTEPDGKVVILSAPHAILRCLTDEVCPALSCADDEIEYQSQYPSVRRCCAVCLRRALYDATEIEAYQKATQHWMAAQAEQDADFVTRDLAEYEQELAAFKMELEAYETDAAAWDLEWANYTTREELFYRLTCP</sequence>
<evidence type="ECO:0000313" key="4">
    <source>
        <dbReference type="Proteomes" id="UP000001357"/>
    </source>
</evidence>
<dbReference type="PANTHER" id="PTHR37853">
    <property type="entry name" value="GLYCOSYLTRANSFERASE FAMILY 92 PROTEIN"/>
    <property type="match status" value="1"/>
</dbReference>
<keyword evidence="1" id="KW-0175">Coiled coil</keyword>
<feature type="chain" id="PRO_5002744584" evidence="2">
    <location>
        <begin position="21"/>
        <end position="835"/>
    </location>
</feature>
<feature type="coiled-coil region" evidence="1">
    <location>
        <begin position="777"/>
        <end position="811"/>
    </location>
</feature>
<evidence type="ECO:0000256" key="1">
    <source>
        <dbReference type="SAM" id="Coils"/>
    </source>
</evidence>
<dbReference type="OMA" id="CASDEME"/>
<dbReference type="EMBL" id="CH991554">
    <property type="protein sequence ID" value="EDQ88422.1"/>
    <property type="molecule type" value="Genomic_DNA"/>
</dbReference>
<gene>
    <name evidence="3" type="ORF">MONBRDRAFT_37386</name>
</gene>
<reference evidence="3 4" key="1">
    <citation type="journal article" date="2008" name="Nature">
        <title>The genome of the choanoflagellate Monosiga brevicollis and the origin of metazoans.</title>
        <authorList>
            <consortium name="JGI Sequencing"/>
            <person name="King N."/>
            <person name="Westbrook M.J."/>
            <person name="Young S.L."/>
            <person name="Kuo A."/>
            <person name="Abedin M."/>
            <person name="Chapman J."/>
            <person name="Fairclough S."/>
            <person name="Hellsten U."/>
            <person name="Isogai Y."/>
            <person name="Letunic I."/>
            <person name="Marr M."/>
            <person name="Pincus D."/>
            <person name="Putnam N."/>
            <person name="Rokas A."/>
            <person name="Wright K.J."/>
            <person name="Zuzow R."/>
            <person name="Dirks W."/>
            <person name="Good M."/>
            <person name="Goodstein D."/>
            <person name="Lemons D."/>
            <person name="Li W."/>
            <person name="Lyons J.B."/>
            <person name="Morris A."/>
            <person name="Nichols S."/>
            <person name="Richter D.J."/>
            <person name="Salamov A."/>
            <person name="Bork P."/>
            <person name="Lim W.A."/>
            <person name="Manning G."/>
            <person name="Miller W.T."/>
            <person name="McGinnis W."/>
            <person name="Shapiro H."/>
            <person name="Tjian R."/>
            <person name="Grigoriev I.V."/>
            <person name="Rokhsar D."/>
        </authorList>
    </citation>
    <scope>NUCLEOTIDE SEQUENCE [LARGE SCALE GENOMIC DNA]</scope>
    <source>
        <strain evidence="4">MX1 / ATCC 50154</strain>
    </source>
</reference>
<evidence type="ECO:0000313" key="3">
    <source>
        <dbReference type="EMBL" id="EDQ88422.1"/>
    </source>
</evidence>
<evidence type="ECO:0000256" key="2">
    <source>
        <dbReference type="SAM" id="SignalP"/>
    </source>
</evidence>
<organism evidence="3 4">
    <name type="scientific">Monosiga brevicollis</name>
    <name type="common">Choanoflagellate</name>
    <dbReference type="NCBI Taxonomy" id="81824"/>
    <lineage>
        <taxon>Eukaryota</taxon>
        <taxon>Choanoflagellata</taxon>
        <taxon>Craspedida</taxon>
        <taxon>Salpingoecidae</taxon>
        <taxon>Monosiga</taxon>
    </lineage>
</organism>
<proteinExistence type="predicted"/>
<keyword evidence="4" id="KW-1185">Reference proteome</keyword>
<dbReference type="PANTHER" id="PTHR37853:SF1">
    <property type="entry name" value="EGF-LIKE DOMAIN-CONTAINING PROTEIN"/>
    <property type="match status" value="1"/>
</dbReference>
<keyword evidence="2" id="KW-0732">Signal</keyword>